<dbReference type="SUPFAM" id="SSF56281">
    <property type="entry name" value="Metallo-hydrolase/oxidoreductase"/>
    <property type="match status" value="1"/>
</dbReference>
<dbReference type="PANTHER" id="PTHR42978">
    <property type="entry name" value="QUORUM-QUENCHING LACTONASE YTNP-RELATED-RELATED"/>
    <property type="match status" value="1"/>
</dbReference>
<dbReference type="EMBL" id="CP043311">
    <property type="protein sequence ID" value="QEY62326.1"/>
    <property type="molecule type" value="Genomic_DNA"/>
</dbReference>
<evidence type="ECO:0000256" key="1">
    <source>
        <dbReference type="ARBA" id="ARBA00007749"/>
    </source>
</evidence>
<dbReference type="InterPro" id="IPR036866">
    <property type="entry name" value="RibonucZ/Hydroxyglut_hydro"/>
</dbReference>
<dbReference type="InterPro" id="IPR051013">
    <property type="entry name" value="MBL_superfamily_lactonases"/>
</dbReference>
<dbReference type="GO" id="GO:0046872">
    <property type="term" value="F:metal ion binding"/>
    <property type="evidence" value="ECO:0007669"/>
    <property type="project" value="UniProtKB-KW"/>
</dbReference>
<dbReference type="RefSeq" id="WP_151132968.1">
    <property type="nucleotide sequence ID" value="NZ_CP043311.1"/>
</dbReference>
<evidence type="ECO:0000256" key="2">
    <source>
        <dbReference type="ARBA" id="ARBA00022723"/>
    </source>
</evidence>
<dbReference type="SMART" id="SM00849">
    <property type="entry name" value="Lactamase_B"/>
    <property type="match status" value="1"/>
</dbReference>
<dbReference type="CDD" id="cd07730">
    <property type="entry name" value="metallo-hydrolase-like_MBL-fold"/>
    <property type="match status" value="1"/>
</dbReference>
<evidence type="ECO:0000313" key="7">
    <source>
        <dbReference type="EMBL" id="QEY62326.1"/>
    </source>
</evidence>
<dbReference type="KEGG" id="plal:FXN65_09685"/>
<sequence>MRLRSYFLLFLLGAFSAVAQAEGLRFSLVKTSETETLDAFTVADGKWTEKVKANHVAVLIQHHAATLLFDTGLGRQVDSQFSAEMPWWDKPLMQYQAVNPARDQLDRDGIQVDRILLSHVHWDHASALADFPEVPVWAPYEEIEFTEIATPPAILPSQFAHGVKWHPFTFLPIPFMGFEESLDLFGDRSLVLVPLSGHTPGSVGLFLTLEDGRRFFFTGDVSWRLEGFTGPKEKFWVSRRMVDNDREATRAQLQKVHDLLQREPGLIVVPAHDAAVQDRLGYYPQWVQ</sequence>
<dbReference type="InterPro" id="IPR001279">
    <property type="entry name" value="Metallo-B-lactamas"/>
</dbReference>
<keyword evidence="4" id="KW-0862">Zinc</keyword>
<keyword evidence="3 7" id="KW-0378">Hydrolase</keyword>
<evidence type="ECO:0000256" key="5">
    <source>
        <dbReference type="SAM" id="SignalP"/>
    </source>
</evidence>
<evidence type="ECO:0000256" key="4">
    <source>
        <dbReference type="ARBA" id="ARBA00022833"/>
    </source>
</evidence>
<feature type="signal peptide" evidence="5">
    <location>
        <begin position="1"/>
        <end position="21"/>
    </location>
</feature>
<feature type="domain" description="Metallo-beta-lactamase" evidence="6">
    <location>
        <begin position="54"/>
        <end position="272"/>
    </location>
</feature>
<keyword evidence="8" id="KW-1185">Reference proteome</keyword>
<evidence type="ECO:0000256" key="3">
    <source>
        <dbReference type="ARBA" id="ARBA00022801"/>
    </source>
</evidence>
<name>A0A5J6QNB3_9GAMM</name>
<dbReference type="Gene3D" id="3.60.15.10">
    <property type="entry name" value="Ribonuclease Z/Hydroxyacylglutathione hydrolase-like"/>
    <property type="match status" value="1"/>
</dbReference>
<reference evidence="7 8" key="1">
    <citation type="submission" date="2019-08" db="EMBL/GenBank/DDBJ databases">
        <title>Whole-genome Sequencing of e-waste polymer degrading bacterium Pseudomonas sp. strain PE08.</title>
        <authorList>
            <person name="Kirdat K."/>
            <person name="Debbarma P."/>
            <person name="Narawade N."/>
            <person name="Suyal D."/>
            <person name="Thorat V."/>
            <person name="Shouche Y."/>
            <person name="Goel R."/>
            <person name="Yadav A."/>
        </authorList>
    </citation>
    <scope>NUCLEOTIDE SEQUENCE [LARGE SCALE GENOMIC DNA]</scope>
    <source>
        <strain evidence="7 8">PE08</strain>
    </source>
</reference>
<dbReference type="GO" id="GO:0016787">
    <property type="term" value="F:hydrolase activity"/>
    <property type="evidence" value="ECO:0007669"/>
    <property type="project" value="UniProtKB-KW"/>
</dbReference>
<feature type="chain" id="PRO_5023895034" evidence="5">
    <location>
        <begin position="22"/>
        <end position="288"/>
    </location>
</feature>
<evidence type="ECO:0000259" key="6">
    <source>
        <dbReference type="SMART" id="SM00849"/>
    </source>
</evidence>
<proteinExistence type="inferred from homology"/>
<comment type="similarity">
    <text evidence="1">Belongs to the metallo-beta-lactamase superfamily.</text>
</comment>
<accession>A0A5J6QNB3</accession>
<protein>
    <submittedName>
        <fullName evidence="7">MBL fold metallo-hydrolase</fullName>
    </submittedName>
</protein>
<organism evidence="7 8">
    <name type="scientific">Metapseudomonas lalkuanensis</name>
    <dbReference type="NCBI Taxonomy" id="2604832"/>
    <lineage>
        <taxon>Bacteria</taxon>
        <taxon>Pseudomonadati</taxon>
        <taxon>Pseudomonadota</taxon>
        <taxon>Gammaproteobacteria</taxon>
        <taxon>Pseudomonadales</taxon>
        <taxon>Pseudomonadaceae</taxon>
        <taxon>Metapseudomonas</taxon>
    </lineage>
</organism>
<dbReference type="Pfam" id="PF00753">
    <property type="entry name" value="Lactamase_B"/>
    <property type="match status" value="1"/>
</dbReference>
<dbReference type="Proteomes" id="UP000327179">
    <property type="component" value="Chromosome"/>
</dbReference>
<evidence type="ECO:0000313" key="8">
    <source>
        <dbReference type="Proteomes" id="UP000327179"/>
    </source>
</evidence>
<keyword evidence="5" id="KW-0732">Signal</keyword>
<dbReference type="AlphaFoldDB" id="A0A5J6QNB3"/>
<keyword evidence="2" id="KW-0479">Metal-binding</keyword>
<gene>
    <name evidence="7" type="ORF">FXN65_09685</name>
</gene>
<dbReference type="PANTHER" id="PTHR42978:SF3">
    <property type="entry name" value="BLR3078 PROTEIN"/>
    <property type="match status" value="1"/>
</dbReference>